<gene>
    <name evidence="2" type="ORF">LK10_05560</name>
</gene>
<feature type="domain" description="DUF6036" evidence="1">
    <location>
        <begin position="9"/>
        <end position="157"/>
    </location>
</feature>
<reference evidence="2 3" key="1">
    <citation type="submission" date="2014-09" db="EMBL/GenBank/DDBJ databases">
        <title>Genome sequence of Sinomonas sp. MUSC 117.</title>
        <authorList>
            <person name="Lee L.-H."/>
        </authorList>
    </citation>
    <scope>NUCLEOTIDE SEQUENCE [LARGE SCALE GENOMIC DNA]</scope>
    <source>
        <strain evidence="2 3">MUSC 117</strain>
    </source>
</reference>
<evidence type="ECO:0000259" key="1">
    <source>
        <dbReference type="Pfam" id="PF19502"/>
    </source>
</evidence>
<dbReference type="AlphaFoldDB" id="A0A0B2ALY2"/>
<name>A0A0B2ALY2_9MICC</name>
<evidence type="ECO:0000313" key="3">
    <source>
        <dbReference type="Proteomes" id="UP000030982"/>
    </source>
</evidence>
<comment type="caution">
    <text evidence="2">The sequence shown here is derived from an EMBL/GenBank/DDBJ whole genome shotgun (WGS) entry which is preliminary data.</text>
</comment>
<dbReference type="OrthoDB" id="1524134at2"/>
<dbReference type="STRING" id="1338436.LK10_05560"/>
<dbReference type="InterPro" id="IPR045792">
    <property type="entry name" value="DUF6036"/>
</dbReference>
<protein>
    <recommendedName>
        <fullName evidence="1">DUF6036 domain-containing protein</fullName>
    </recommendedName>
</protein>
<proteinExistence type="predicted"/>
<accession>A0A0B2ALY2</accession>
<dbReference type="RefSeq" id="WP_043120802.1">
    <property type="nucleotide sequence ID" value="NZ_JTDL01000079.1"/>
</dbReference>
<evidence type="ECO:0000313" key="2">
    <source>
        <dbReference type="EMBL" id="KHL04371.1"/>
    </source>
</evidence>
<dbReference type="Pfam" id="PF19502">
    <property type="entry name" value="DUF6036"/>
    <property type="match status" value="1"/>
</dbReference>
<dbReference type="EMBL" id="JTDL01000079">
    <property type="protein sequence ID" value="KHL04371.1"/>
    <property type="molecule type" value="Genomic_DNA"/>
</dbReference>
<keyword evidence="3" id="KW-1185">Reference proteome</keyword>
<organism evidence="2 3">
    <name type="scientific">Sinomonas humi</name>
    <dbReference type="NCBI Taxonomy" id="1338436"/>
    <lineage>
        <taxon>Bacteria</taxon>
        <taxon>Bacillati</taxon>
        <taxon>Actinomycetota</taxon>
        <taxon>Actinomycetes</taxon>
        <taxon>Micrococcales</taxon>
        <taxon>Micrococcaceae</taxon>
        <taxon>Sinomonas</taxon>
    </lineage>
</organism>
<sequence length="170" mass="18906">MRRDQLEHAIRAATEIIRQDAVIVIGSQAILGSYDEDDLPEEATLSDEVDICPLEDDDAESLATELDSVIGEMSMFHETHGFYIQGVGPHTAVLPSGWPDRLVPVENDNTNGRTGLCLEPHDLCAAKLIANREKDHRFVRALLDENFVQEDILRQRLAMTEGQDDQVALA</sequence>
<dbReference type="Proteomes" id="UP000030982">
    <property type="component" value="Unassembled WGS sequence"/>
</dbReference>